<dbReference type="Proteomes" id="UP001431656">
    <property type="component" value="Chromosome"/>
</dbReference>
<dbReference type="KEGG" id="broo:brsh051_00710"/>
<evidence type="ECO:0000313" key="2">
    <source>
        <dbReference type="EMBL" id="BEH00790.1"/>
    </source>
</evidence>
<proteinExistence type="predicted"/>
<evidence type="ECO:0000256" key="1">
    <source>
        <dbReference type="SAM" id="MobiDB-lite"/>
    </source>
</evidence>
<reference evidence="2" key="1">
    <citation type="journal article" date="2024" name="Int. J. Syst. Evol. Microbiol.">
        <title>Brooklawnia propionicigenes sp. nov., a facultatively anaerobic, propionate-producing bacterium isolated from a methanogenic reactor treating waste from cattle farms.</title>
        <authorList>
            <person name="Akita Y."/>
            <person name="Ueki A."/>
            <person name="Tonouchi A."/>
            <person name="Sugawara Y."/>
            <person name="Honma S."/>
            <person name="Kaku N."/>
            <person name="Ueki K."/>
        </authorList>
    </citation>
    <scope>NUCLEOTIDE SEQUENCE</scope>
    <source>
        <strain evidence="2">SH051</strain>
    </source>
</reference>
<dbReference type="EMBL" id="AP028056">
    <property type="protein sequence ID" value="BEH00790.1"/>
    <property type="molecule type" value="Genomic_DNA"/>
</dbReference>
<organism evidence="2 3">
    <name type="scientific">Brooklawnia propionicigenes</name>
    <dbReference type="NCBI Taxonomy" id="3041175"/>
    <lineage>
        <taxon>Bacteria</taxon>
        <taxon>Bacillati</taxon>
        <taxon>Actinomycetota</taxon>
        <taxon>Actinomycetes</taxon>
        <taxon>Propionibacteriales</taxon>
        <taxon>Propionibacteriaceae</taxon>
        <taxon>Brooklawnia</taxon>
    </lineage>
</organism>
<keyword evidence="3" id="KW-1185">Reference proteome</keyword>
<evidence type="ECO:0000313" key="3">
    <source>
        <dbReference type="Proteomes" id="UP001431656"/>
    </source>
</evidence>
<sequence>MERLARFRELGKVQSRVSPGVLDELRLMSAATIDRYLKPHKDAAHPVALSGTRPSLILRSSIPTRTSMDDPLTVLGFLELDTVTHSSSNLHQQERSAPAPPRALSGHLDVRQPPQQELNLGRPRSRNAG</sequence>
<name>A0AAN0K5N8_9ACTN</name>
<accession>A0AAN0K5N8</accession>
<gene>
    <name evidence="2" type="ORF">brsh051_00710</name>
</gene>
<dbReference type="AlphaFoldDB" id="A0AAN0K5N8"/>
<protein>
    <submittedName>
        <fullName evidence="2">Uncharacterized protein</fullName>
    </submittedName>
</protein>
<feature type="region of interest" description="Disordered" evidence="1">
    <location>
        <begin position="85"/>
        <end position="129"/>
    </location>
</feature>